<dbReference type="Gene3D" id="3.30.70.890">
    <property type="entry name" value="GHMP kinase, C-terminal domain"/>
    <property type="match status" value="1"/>
</dbReference>
<dbReference type="Pfam" id="PF00288">
    <property type="entry name" value="GHMP_kinases_N"/>
    <property type="match status" value="1"/>
</dbReference>
<dbReference type="GO" id="GO:0009088">
    <property type="term" value="P:threonine biosynthetic process"/>
    <property type="evidence" value="ECO:0007669"/>
    <property type="project" value="UniProtKB-UniRule"/>
</dbReference>
<sequence>MRLTNDSVRVRVPATSANLGPGYDSMGMALAMYDQIDARAVAGPTRVTVKGQGEGQLPEGEEHLVVQALRVALEAVGAPQVGVHLNCVNTIPHGRGLGSSASAIVAGMLLARSFLAEPEVLDDQRILQLATQMEGHPDNVAPTIFGGATISWMADETACATRIPVANGLVTTAFVPGFRLATSKARKMLPAKVPHADAAFQAGRAALLVAALADRPELLCAATEDRLHQDYREPAMPASVGLVRWLRDEGYPAVVSGAGPTVLVLGRVTPGVRRQAREGRWDVHELKVDEEGAKTVGGTSSRDR</sequence>
<dbReference type="KEGG" id="wne:PIG85_04135"/>
<evidence type="ECO:0000256" key="3">
    <source>
        <dbReference type="ARBA" id="ARBA00012078"/>
    </source>
</evidence>
<evidence type="ECO:0000313" key="17">
    <source>
        <dbReference type="Proteomes" id="UP001211044"/>
    </source>
</evidence>
<evidence type="ECO:0000259" key="14">
    <source>
        <dbReference type="Pfam" id="PF00288"/>
    </source>
</evidence>
<evidence type="ECO:0000256" key="5">
    <source>
        <dbReference type="ARBA" id="ARBA00022605"/>
    </source>
</evidence>
<evidence type="ECO:0000256" key="10">
    <source>
        <dbReference type="ARBA" id="ARBA00022840"/>
    </source>
</evidence>
<dbReference type="AlphaFoldDB" id="A0AB38XRD2"/>
<dbReference type="PANTHER" id="PTHR20861">
    <property type="entry name" value="HOMOSERINE/4-DIPHOSPHOCYTIDYL-2-C-METHYL-D-ERYTHRITOL KINASE"/>
    <property type="match status" value="1"/>
</dbReference>
<dbReference type="InterPro" id="IPR020568">
    <property type="entry name" value="Ribosomal_Su5_D2-typ_SF"/>
</dbReference>
<keyword evidence="5 13" id="KW-0028">Amino-acid biosynthesis</keyword>
<evidence type="ECO:0000259" key="15">
    <source>
        <dbReference type="Pfam" id="PF08544"/>
    </source>
</evidence>
<evidence type="ECO:0000256" key="1">
    <source>
        <dbReference type="ARBA" id="ARBA00005015"/>
    </source>
</evidence>
<dbReference type="PIRSF" id="PIRSF000676">
    <property type="entry name" value="Homoser_kin"/>
    <property type="match status" value="1"/>
</dbReference>
<dbReference type="InterPro" id="IPR006204">
    <property type="entry name" value="GHMP_kinase_N_dom"/>
</dbReference>
<protein>
    <recommendedName>
        <fullName evidence="4 13">Homoserine kinase</fullName>
        <shortName evidence="13">HK</shortName>
        <shortName evidence="13">HSK</shortName>
        <ecNumber evidence="3 13">2.7.1.39</ecNumber>
    </recommendedName>
</protein>
<evidence type="ECO:0000256" key="9">
    <source>
        <dbReference type="ARBA" id="ARBA00022777"/>
    </source>
</evidence>
<evidence type="ECO:0000256" key="13">
    <source>
        <dbReference type="HAMAP-Rule" id="MF_00384"/>
    </source>
</evidence>
<dbReference type="PROSITE" id="PS00627">
    <property type="entry name" value="GHMP_KINASES_ATP"/>
    <property type="match status" value="1"/>
</dbReference>
<dbReference type="PANTHER" id="PTHR20861:SF1">
    <property type="entry name" value="HOMOSERINE KINASE"/>
    <property type="match status" value="1"/>
</dbReference>
<evidence type="ECO:0000256" key="8">
    <source>
        <dbReference type="ARBA" id="ARBA00022741"/>
    </source>
</evidence>
<organism evidence="16 17">
    <name type="scientific">Winkia neuii subsp. anitrata</name>
    <dbReference type="NCBI Taxonomy" id="29318"/>
    <lineage>
        <taxon>Bacteria</taxon>
        <taxon>Bacillati</taxon>
        <taxon>Actinomycetota</taxon>
        <taxon>Actinomycetes</taxon>
        <taxon>Actinomycetales</taxon>
        <taxon>Actinomycetaceae</taxon>
        <taxon>Winkia</taxon>
    </lineage>
</organism>
<keyword evidence="9 13" id="KW-0418">Kinase</keyword>
<dbReference type="InterPro" id="IPR000870">
    <property type="entry name" value="Homoserine_kinase"/>
</dbReference>
<comment type="catalytic activity">
    <reaction evidence="11 13">
        <text>L-homoserine + ATP = O-phospho-L-homoserine + ADP + H(+)</text>
        <dbReference type="Rhea" id="RHEA:13985"/>
        <dbReference type="ChEBI" id="CHEBI:15378"/>
        <dbReference type="ChEBI" id="CHEBI:30616"/>
        <dbReference type="ChEBI" id="CHEBI:57476"/>
        <dbReference type="ChEBI" id="CHEBI:57590"/>
        <dbReference type="ChEBI" id="CHEBI:456216"/>
        <dbReference type="EC" id="2.7.1.39"/>
    </reaction>
</comment>
<dbReference type="SUPFAM" id="SSF55060">
    <property type="entry name" value="GHMP Kinase, C-terminal domain"/>
    <property type="match status" value="1"/>
</dbReference>
<evidence type="ECO:0000256" key="4">
    <source>
        <dbReference type="ARBA" id="ARBA00017858"/>
    </source>
</evidence>
<dbReference type="EMBL" id="CP116394">
    <property type="protein sequence ID" value="WCE46846.1"/>
    <property type="molecule type" value="Genomic_DNA"/>
</dbReference>
<dbReference type="InterPro" id="IPR036554">
    <property type="entry name" value="GHMP_kinase_C_sf"/>
</dbReference>
<dbReference type="InterPro" id="IPR014721">
    <property type="entry name" value="Ribsml_uS5_D2-typ_fold_subgr"/>
</dbReference>
<keyword evidence="13" id="KW-0963">Cytoplasm</keyword>
<dbReference type="InterPro" id="IPR006203">
    <property type="entry name" value="GHMP_knse_ATP-bd_CS"/>
</dbReference>
<comment type="subcellular location">
    <subcellularLocation>
        <location evidence="13">Cytoplasm</location>
    </subcellularLocation>
</comment>
<dbReference type="HAMAP" id="MF_00384">
    <property type="entry name" value="Homoser_kinase"/>
    <property type="match status" value="1"/>
</dbReference>
<feature type="domain" description="GHMP kinase N-terminal" evidence="14">
    <location>
        <begin position="64"/>
        <end position="147"/>
    </location>
</feature>
<evidence type="ECO:0000256" key="12">
    <source>
        <dbReference type="ARBA" id="ARBA00049954"/>
    </source>
</evidence>
<dbReference type="GO" id="GO:0004413">
    <property type="term" value="F:homoserine kinase activity"/>
    <property type="evidence" value="ECO:0007669"/>
    <property type="project" value="UniProtKB-UniRule"/>
</dbReference>
<evidence type="ECO:0000256" key="11">
    <source>
        <dbReference type="ARBA" id="ARBA00049375"/>
    </source>
</evidence>
<gene>
    <name evidence="13 16" type="primary">thrB</name>
    <name evidence="16" type="ORF">PIG85_04135</name>
</gene>
<reference evidence="16" key="1">
    <citation type="submission" date="2023-01" db="EMBL/GenBank/DDBJ databases">
        <title>Comparative Genomic Analysis of the Clinically-Derived Winkia Strain NY0527 Provides Evidence into the Taxonomic Reassignment of Winkia neuii and Characterizes Their Virulence Traits.</title>
        <authorList>
            <person name="Cai X."/>
            <person name="Peng Y."/>
            <person name="Li M."/>
            <person name="Qiu Y."/>
            <person name="Wang Y."/>
            <person name="Xu L."/>
            <person name="Hou Q."/>
        </authorList>
    </citation>
    <scope>NUCLEOTIDE SEQUENCE</scope>
    <source>
        <strain evidence="16">NY0527</strain>
    </source>
</reference>
<keyword evidence="8 13" id="KW-0547">Nucleotide-binding</keyword>
<dbReference type="InterPro" id="IPR013750">
    <property type="entry name" value="GHMP_kinase_C_dom"/>
</dbReference>
<dbReference type="Gene3D" id="3.30.230.10">
    <property type="match status" value="1"/>
</dbReference>
<comment type="pathway">
    <text evidence="1 13">Amino-acid biosynthesis; L-threonine biosynthesis; L-threonine from L-aspartate: step 4/5.</text>
</comment>
<accession>A0AB38XRD2</accession>
<keyword evidence="7 13" id="KW-0791">Threonine biosynthesis</keyword>
<comment type="similarity">
    <text evidence="2 13">Belongs to the GHMP kinase family. Homoserine kinase subfamily.</text>
</comment>
<dbReference type="Proteomes" id="UP001211044">
    <property type="component" value="Chromosome"/>
</dbReference>
<evidence type="ECO:0000256" key="7">
    <source>
        <dbReference type="ARBA" id="ARBA00022697"/>
    </source>
</evidence>
<dbReference type="Pfam" id="PF08544">
    <property type="entry name" value="GHMP_kinases_C"/>
    <property type="match status" value="1"/>
</dbReference>
<proteinExistence type="inferred from homology"/>
<feature type="domain" description="GHMP kinase C-terminal" evidence="15">
    <location>
        <begin position="219"/>
        <end position="266"/>
    </location>
</feature>
<dbReference type="NCBIfam" id="TIGR00191">
    <property type="entry name" value="thrB"/>
    <property type="match status" value="1"/>
</dbReference>
<evidence type="ECO:0000256" key="2">
    <source>
        <dbReference type="ARBA" id="ARBA00007370"/>
    </source>
</evidence>
<dbReference type="PRINTS" id="PR00958">
    <property type="entry name" value="HOMSERKINASE"/>
</dbReference>
<dbReference type="RefSeq" id="WP_004806093.1">
    <property type="nucleotide sequence ID" value="NZ_CP116394.1"/>
</dbReference>
<dbReference type="GO" id="GO:0005737">
    <property type="term" value="C:cytoplasm"/>
    <property type="evidence" value="ECO:0007669"/>
    <property type="project" value="UniProtKB-SubCell"/>
</dbReference>
<comment type="function">
    <text evidence="12 13">Catalyzes the ATP-dependent phosphorylation of L-homoserine to L-homoserine phosphate.</text>
</comment>
<name>A0AB38XRD2_9ACTO</name>
<dbReference type="GO" id="GO:0005524">
    <property type="term" value="F:ATP binding"/>
    <property type="evidence" value="ECO:0007669"/>
    <property type="project" value="UniProtKB-UniRule"/>
</dbReference>
<feature type="binding site" evidence="13">
    <location>
        <begin position="92"/>
        <end position="102"/>
    </location>
    <ligand>
        <name>ATP</name>
        <dbReference type="ChEBI" id="CHEBI:30616"/>
    </ligand>
</feature>
<keyword evidence="6 13" id="KW-0808">Transferase</keyword>
<keyword evidence="10 13" id="KW-0067">ATP-binding</keyword>
<evidence type="ECO:0000256" key="6">
    <source>
        <dbReference type="ARBA" id="ARBA00022679"/>
    </source>
</evidence>
<dbReference type="EC" id="2.7.1.39" evidence="3 13"/>
<dbReference type="SUPFAM" id="SSF54211">
    <property type="entry name" value="Ribosomal protein S5 domain 2-like"/>
    <property type="match status" value="1"/>
</dbReference>
<evidence type="ECO:0000313" key="16">
    <source>
        <dbReference type="EMBL" id="WCE46846.1"/>
    </source>
</evidence>